<dbReference type="RefSeq" id="XP_024499095.1">
    <property type="nucleotide sequence ID" value="XM_024651107.1"/>
</dbReference>
<dbReference type="EMBL" id="LN609396">
    <property type="protein sequence ID" value="CEF59884.1"/>
    <property type="molecule type" value="Genomic_DNA"/>
</dbReference>
<sequence length="222" mass="25025">MSLFQNSGNDKKNCKKSLSSFTTSCEPSKNTEYCESFYPNQRRSVTFSPCQQKDSNSSTNINSNNLQIENNLPQSENCNLICNPISTNNQTQKTGKSTFYKNFNPFHKTPISKNLFNNDDERLPLKATEVINQPSAIDRHQDLSTTTNNNNISEINSKKLSNQESNNSKFTNFFLNRKHSPLRPLIKPIDNIEKLGPKQPSSTALLPKVFGIRHSLAGGSIY</sequence>
<proteinExistence type="predicted"/>
<reference evidence="4" key="3">
    <citation type="submission" date="2020-12" db="UniProtKB">
        <authorList>
            <consortium name="WormBaseParasite"/>
        </authorList>
    </citation>
    <scope>IDENTIFICATION</scope>
</reference>
<dbReference type="GeneID" id="36384695"/>
<protein>
    <submittedName>
        <fullName evidence="2 4">Uncharacterized protein</fullName>
    </submittedName>
</protein>
<evidence type="ECO:0000313" key="4">
    <source>
        <dbReference type="WBParaSite" id="SRAE_X000162800.1"/>
    </source>
</evidence>
<feature type="compositionally biased region" description="Polar residues" evidence="1">
    <location>
        <begin position="16"/>
        <end position="29"/>
    </location>
</feature>
<dbReference type="WormBase" id="SRAE_X000162800">
    <property type="protein sequence ID" value="SRP05973"/>
    <property type="gene ID" value="WBGene00267201"/>
</dbReference>
<feature type="region of interest" description="Disordered" evidence="1">
    <location>
        <begin position="1"/>
        <end position="29"/>
    </location>
</feature>
<dbReference type="CTD" id="36384695"/>
<evidence type="ECO:0000313" key="2">
    <source>
        <dbReference type="EMBL" id="CEF59884.1"/>
    </source>
</evidence>
<gene>
    <name evidence="2 4 5" type="ORF">SRAE_X000162800</name>
</gene>
<reference evidence="3" key="1">
    <citation type="submission" date="2014-09" db="EMBL/GenBank/DDBJ databases">
        <authorList>
            <person name="Martin A.A."/>
        </authorList>
    </citation>
    <scope>NUCLEOTIDE SEQUENCE</scope>
    <source>
        <strain evidence="3">ED321</strain>
    </source>
</reference>
<evidence type="ECO:0000313" key="5">
    <source>
        <dbReference type="WormBase" id="SRAE_X000162800"/>
    </source>
</evidence>
<accession>A0A090KR82</accession>
<reference evidence="2" key="2">
    <citation type="submission" date="2014-09" db="EMBL/GenBank/DDBJ databases">
        <authorList>
            <person name="Aslett A.Martin."/>
        </authorList>
    </citation>
    <scope>NUCLEOTIDE SEQUENCE</scope>
    <source>
        <strain evidence="2">ED321 Heterogonic</strain>
    </source>
</reference>
<evidence type="ECO:0000256" key="1">
    <source>
        <dbReference type="SAM" id="MobiDB-lite"/>
    </source>
</evidence>
<dbReference type="AlphaFoldDB" id="A0A090KR82"/>
<keyword evidence="3" id="KW-1185">Reference proteome</keyword>
<evidence type="ECO:0000313" key="3">
    <source>
        <dbReference type="Proteomes" id="UP000035682"/>
    </source>
</evidence>
<dbReference type="Proteomes" id="UP000035682">
    <property type="component" value="Unplaced"/>
</dbReference>
<name>A0A090KR82_STRRB</name>
<organism evidence="2">
    <name type="scientific">Strongyloides ratti</name>
    <name type="common">Parasitic roundworm</name>
    <dbReference type="NCBI Taxonomy" id="34506"/>
    <lineage>
        <taxon>Eukaryota</taxon>
        <taxon>Metazoa</taxon>
        <taxon>Ecdysozoa</taxon>
        <taxon>Nematoda</taxon>
        <taxon>Chromadorea</taxon>
        <taxon>Rhabditida</taxon>
        <taxon>Tylenchina</taxon>
        <taxon>Panagrolaimomorpha</taxon>
        <taxon>Strongyloidoidea</taxon>
        <taxon>Strongyloididae</taxon>
        <taxon>Strongyloides</taxon>
    </lineage>
</organism>
<dbReference type="WBParaSite" id="SRAE_X000162800.1">
    <property type="protein sequence ID" value="SRAE_X000162800.1"/>
    <property type="gene ID" value="WBGene00267201"/>
</dbReference>